<gene>
    <name evidence="2" type="ORF">V7S43_015475</name>
</gene>
<feature type="compositionally biased region" description="Acidic residues" evidence="1">
    <location>
        <begin position="89"/>
        <end position="138"/>
    </location>
</feature>
<dbReference type="AlphaFoldDB" id="A0ABD3F1Y4"/>
<evidence type="ECO:0000256" key="1">
    <source>
        <dbReference type="SAM" id="MobiDB-lite"/>
    </source>
</evidence>
<feature type="region of interest" description="Disordered" evidence="1">
    <location>
        <begin position="1"/>
        <end position="165"/>
    </location>
</feature>
<name>A0ABD3F1Y4_9STRA</name>
<accession>A0ABD3F1Y4</accession>
<reference evidence="2 3" key="1">
    <citation type="submission" date="2024-09" db="EMBL/GenBank/DDBJ databases">
        <title>Genome sequencing and assembly of Phytophthora oleae, isolate VK10A, causative agent of rot of olive drupes.</title>
        <authorList>
            <person name="Conti Taguali S."/>
            <person name="Riolo M."/>
            <person name="La Spada F."/>
            <person name="Cacciola S.O."/>
            <person name="Dionisio G."/>
        </authorList>
    </citation>
    <scope>NUCLEOTIDE SEQUENCE [LARGE SCALE GENOMIC DNA]</scope>
    <source>
        <strain evidence="2 3">VK10A</strain>
    </source>
</reference>
<proteinExistence type="predicted"/>
<feature type="compositionally biased region" description="Basic residues" evidence="1">
    <location>
        <begin position="43"/>
        <end position="54"/>
    </location>
</feature>
<dbReference type="EMBL" id="JBIMZQ010000046">
    <property type="protein sequence ID" value="KAL3659484.1"/>
    <property type="molecule type" value="Genomic_DNA"/>
</dbReference>
<protein>
    <recommendedName>
        <fullName evidence="4">BZIP domain-containing protein</fullName>
    </recommendedName>
</protein>
<comment type="caution">
    <text evidence="2">The sequence shown here is derived from an EMBL/GenBank/DDBJ whole genome shotgun (WGS) entry which is preliminary data.</text>
</comment>
<feature type="compositionally biased region" description="Acidic residues" evidence="1">
    <location>
        <begin position="152"/>
        <end position="165"/>
    </location>
</feature>
<organism evidence="2 3">
    <name type="scientific">Phytophthora oleae</name>
    <dbReference type="NCBI Taxonomy" id="2107226"/>
    <lineage>
        <taxon>Eukaryota</taxon>
        <taxon>Sar</taxon>
        <taxon>Stramenopiles</taxon>
        <taxon>Oomycota</taxon>
        <taxon>Peronosporomycetes</taxon>
        <taxon>Peronosporales</taxon>
        <taxon>Peronosporaceae</taxon>
        <taxon>Phytophthora</taxon>
    </lineage>
</organism>
<evidence type="ECO:0008006" key="4">
    <source>
        <dbReference type="Google" id="ProtNLM"/>
    </source>
</evidence>
<feature type="compositionally biased region" description="Basic and acidic residues" evidence="1">
    <location>
        <begin position="71"/>
        <end position="81"/>
    </location>
</feature>
<keyword evidence="3" id="KW-1185">Reference proteome</keyword>
<sequence>MTGSESTCKEGGDASGSGMATMSSRRLKGQQPDEHEDLETIVRRNRQANAAKRKTALEAKESLDQEEEDSGPDHLEAHHASPDGSGSEEASDGEGDPEREESGYEEDPEEEVSGSEGDPDEEVEDEFGPEESEREELEAAVSDAQDSGREASDDDDVEVEPPAED</sequence>
<evidence type="ECO:0000313" key="3">
    <source>
        <dbReference type="Proteomes" id="UP001632037"/>
    </source>
</evidence>
<dbReference type="Proteomes" id="UP001632037">
    <property type="component" value="Unassembled WGS sequence"/>
</dbReference>
<evidence type="ECO:0000313" key="2">
    <source>
        <dbReference type="EMBL" id="KAL3659484.1"/>
    </source>
</evidence>